<dbReference type="PRINTS" id="PR00727">
    <property type="entry name" value="LEADERPTASE"/>
</dbReference>
<dbReference type="PROSITE" id="PS00761">
    <property type="entry name" value="SPASE_I_3"/>
    <property type="match status" value="1"/>
</dbReference>
<reference evidence="8 9" key="1">
    <citation type="journal article" date="2015" name="Nature">
        <title>rRNA introns, odd ribosomes, and small enigmatic genomes across a large radiation of phyla.</title>
        <authorList>
            <person name="Brown C.T."/>
            <person name="Hug L.A."/>
            <person name="Thomas B.C."/>
            <person name="Sharon I."/>
            <person name="Castelle C.J."/>
            <person name="Singh A."/>
            <person name="Wilkins M.J."/>
            <person name="Williams K.H."/>
            <person name="Banfield J.F."/>
        </authorList>
    </citation>
    <scope>NUCLEOTIDE SEQUENCE [LARGE SCALE GENOMIC DNA]</scope>
</reference>
<proteinExistence type="inferred from homology"/>
<evidence type="ECO:0000256" key="1">
    <source>
        <dbReference type="ARBA" id="ARBA00000677"/>
    </source>
</evidence>
<dbReference type="InterPro" id="IPR019758">
    <property type="entry name" value="Pept_S26A_signal_pept_1_CS"/>
</dbReference>
<dbReference type="GO" id="GO:0009003">
    <property type="term" value="F:signal peptidase activity"/>
    <property type="evidence" value="ECO:0007669"/>
    <property type="project" value="UniProtKB-EC"/>
</dbReference>
<evidence type="ECO:0000256" key="2">
    <source>
        <dbReference type="ARBA" id="ARBA00009370"/>
    </source>
</evidence>
<comment type="caution">
    <text evidence="8">The sequence shown here is derived from an EMBL/GenBank/DDBJ whole genome shotgun (WGS) entry which is preliminary data.</text>
</comment>
<dbReference type="PANTHER" id="PTHR43390:SF1">
    <property type="entry name" value="CHLOROPLAST PROCESSING PEPTIDASE"/>
    <property type="match status" value="1"/>
</dbReference>
<sequence>MNLRRVIKVTERSWYFLRIPVFFILVITIIHTFFITIFIVDGRSMYPTLKNNQILLVNKISTLMMAPKKGDIVIMQFPGDTKRRIFVKRVIGTPGDIFQANREDEHGLVTSKDIQISNGEYYVLGDNRPESGDSRIWGSVPREYIIGSVFY</sequence>
<dbReference type="GO" id="GO:0004252">
    <property type="term" value="F:serine-type endopeptidase activity"/>
    <property type="evidence" value="ECO:0007669"/>
    <property type="project" value="InterPro"/>
</dbReference>
<keyword evidence="6" id="KW-0645">Protease</keyword>
<organism evidence="8 9">
    <name type="scientific">Berkelbacteria bacterium GW2011_GWA2_38_9</name>
    <dbReference type="NCBI Taxonomy" id="1618334"/>
    <lineage>
        <taxon>Bacteria</taxon>
        <taxon>Candidatus Berkelbacteria</taxon>
    </lineage>
</organism>
<evidence type="ECO:0000256" key="3">
    <source>
        <dbReference type="ARBA" id="ARBA00013208"/>
    </source>
</evidence>
<dbReference type="Proteomes" id="UP000033934">
    <property type="component" value="Unassembled WGS sequence"/>
</dbReference>
<gene>
    <name evidence="8" type="ORF">UT11_C0006G0003</name>
</gene>
<accession>A0A0G0NX33</accession>
<dbReference type="EMBL" id="LBVO01000006">
    <property type="protein sequence ID" value="KKQ90424.1"/>
    <property type="molecule type" value="Genomic_DNA"/>
</dbReference>
<comment type="subcellular location">
    <subcellularLocation>
        <location evidence="6">Membrane</location>
        <topology evidence="6">Single-pass type II membrane protein</topology>
    </subcellularLocation>
</comment>
<dbReference type="NCBIfam" id="TIGR02227">
    <property type="entry name" value="sigpep_I_bact"/>
    <property type="match status" value="1"/>
</dbReference>
<dbReference type="SUPFAM" id="SSF51306">
    <property type="entry name" value="LexA/Signal peptidase"/>
    <property type="match status" value="1"/>
</dbReference>
<dbReference type="Pfam" id="PF10502">
    <property type="entry name" value="Peptidase_S26"/>
    <property type="match status" value="2"/>
</dbReference>
<feature type="domain" description="Peptidase S26" evidence="7">
    <location>
        <begin position="111"/>
        <end position="150"/>
    </location>
</feature>
<dbReference type="EC" id="3.4.21.89" evidence="3 6"/>
<dbReference type="AlphaFoldDB" id="A0A0G0NX33"/>
<keyword evidence="4 6" id="KW-0378">Hydrolase</keyword>
<keyword evidence="6" id="KW-0812">Transmembrane</keyword>
<keyword evidence="6" id="KW-0472">Membrane</keyword>
<dbReference type="PANTHER" id="PTHR43390">
    <property type="entry name" value="SIGNAL PEPTIDASE I"/>
    <property type="match status" value="1"/>
</dbReference>
<dbReference type="InterPro" id="IPR000223">
    <property type="entry name" value="Pept_S26A_signal_pept_1"/>
</dbReference>
<dbReference type="GO" id="GO:0016020">
    <property type="term" value="C:membrane"/>
    <property type="evidence" value="ECO:0007669"/>
    <property type="project" value="UniProtKB-SubCell"/>
</dbReference>
<evidence type="ECO:0000256" key="5">
    <source>
        <dbReference type="PIRSR" id="PIRSR600223-1"/>
    </source>
</evidence>
<evidence type="ECO:0000313" key="9">
    <source>
        <dbReference type="Proteomes" id="UP000033934"/>
    </source>
</evidence>
<protein>
    <recommendedName>
        <fullName evidence="3 6">Signal peptidase I</fullName>
        <ecNumber evidence="3 6">3.4.21.89</ecNumber>
    </recommendedName>
</protein>
<dbReference type="Gene3D" id="2.10.109.10">
    <property type="entry name" value="Umud Fragment, subunit A"/>
    <property type="match status" value="1"/>
</dbReference>
<feature type="domain" description="Peptidase S26" evidence="7">
    <location>
        <begin position="17"/>
        <end position="99"/>
    </location>
</feature>
<feature type="active site" evidence="5">
    <location>
        <position position="88"/>
    </location>
</feature>
<dbReference type="InterPro" id="IPR036286">
    <property type="entry name" value="LexA/Signal_pep-like_sf"/>
</dbReference>
<feature type="active site" evidence="5">
    <location>
        <position position="44"/>
    </location>
</feature>
<comment type="similarity">
    <text evidence="2 6">Belongs to the peptidase S26 family.</text>
</comment>
<comment type="catalytic activity">
    <reaction evidence="1 6">
        <text>Cleavage of hydrophobic, N-terminal signal or leader sequences from secreted and periplasmic proteins.</text>
        <dbReference type="EC" id="3.4.21.89"/>
    </reaction>
</comment>
<name>A0A0G0NX33_9BACT</name>
<dbReference type="GO" id="GO:0006465">
    <property type="term" value="P:signal peptide processing"/>
    <property type="evidence" value="ECO:0007669"/>
    <property type="project" value="InterPro"/>
</dbReference>
<keyword evidence="6" id="KW-1133">Transmembrane helix</keyword>
<feature type="transmembrane region" description="Helical" evidence="6">
    <location>
        <begin position="15"/>
        <end position="40"/>
    </location>
</feature>
<evidence type="ECO:0000259" key="7">
    <source>
        <dbReference type="Pfam" id="PF10502"/>
    </source>
</evidence>
<dbReference type="CDD" id="cd06530">
    <property type="entry name" value="S26_SPase_I"/>
    <property type="match status" value="1"/>
</dbReference>
<evidence type="ECO:0000313" key="8">
    <source>
        <dbReference type="EMBL" id="KKQ90424.1"/>
    </source>
</evidence>
<evidence type="ECO:0000256" key="6">
    <source>
        <dbReference type="RuleBase" id="RU362042"/>
    </source>
</evidence>
<dbReference type="InterPro" id="IPR019533">
    <property type="entry name" value="Peptidase_S26"/>
</dbReference>
<evidence type="ECO:0000256" key="4">
    <source>
        <dbReference type="ARBA" id="ARBA00022801"/>
    </source>
</evidence>